<name>A0A2S2KPI4_9ARCH</name>
<evidence type="ECO:0000256" key="4">
    <source>
        <dbReference type="SAM" id="Phobius"/>
    </source>
</evidence>
<dbReference type="Proteomes" id="UP000245829">
    <property type="component" value="Unassembled WGS sequence"/>
</dbReference>
<keyword evidence="4" id="KW-0472">Membrane</keyword>
<evidence type="ECO:0000313" key="7">
    <source>
        <dbReference type="Proteomes" id="UP000245829"/>
    </source>
</evidence>
<evidence type="ECO:0000259" key="5">
    <source>
        <dbReference type="Pfam" id="PF00496"/>
    </source>
</evidence>
<dbReference type="Gene3D" id="3.10.105.10">
    <property type="entry name" value="Dipeptide-binding Protein, Domain 3"/>
    <property type="match status" value="1"/>
</dbReference>
<dbReference type="SUPFAM" id="SSF53850">
    <property type="entry name" value="Periplasmic binding protein-like II"/>
    <property type="match status" value="1"/>
</dbReference>
<feature type="domain" description="Solute-binding protein family 5" evidence="5">
    <location>
        <begin position="15"/>
        <end position="250"/>
    </location>
</feature>
<dbReference type="AlphaFoldDB" id="A0A2S2KPI4"/>
<evidence type="ECO:0000256" key="3">
    <source>
        <dbReference type="ARBA" id="ARBA00022729"/>
    </source>
</evidence>
<dbReference type="InterPro" id="IPR000914">
    <property type="entry name" value="SBP_5_dom"/>
</dbReference>
<dbReference type="Pfam" id="PF00496">
    <property type="entry name" value="SBP_bac_5"/>
    <property type="match status" value="1"/>
</dbReference>
<dbReference type="PANTHER" id="PTHR30290:SF9">
    <property type="entry name" value="OLIGOPEPTIDE-BINDING PROTEIN APPA"/>
    <property type="match status" value="1"/>
</dbReference>
<gene>
    <name evidence="6" type="ORF">NZNM25_02680</name>
</gene>
<protein>
    <submittedName>
        <fullName evidence="6">Peptide-binding protein</fullName>
    </submittedName>
</protein>
<keyword evidence="3" id="KW-0732">Signal</keyword>
<dbReference type="InterPro" id="IPR039424">
    <property type="entry name" value="SBP_5"/>
</dbReference>
<keyword evidence="2" id="KW-0813">Transport</keyword>
<comment type="similarity">
    <text evidence="1">Belongs to the bacterial solute-binding protein 5 family.</text>
</comment>
<keyword evidence="7" id="KW-1185">Reference proteome</keyword>
<feature type="transmembrane region" description="Helical" evidence="4">
    <location>
        <begin position="796"/>
        <end position="813"/>
    </location>
</feature>
<keyword evidence="4" id="KW-0812">Transmembrane</keyword>
<dbReference type="OrthoDB" id="194307at2157"/>
<dbReference type="GeneID" id="76209603"/>
<evidence type="ECO:0000256" key="1">
    <source>
        <dbReference type="ARBA" id="ARBA00005695"/>
    </source>
</evidence>
<sequence length="821" mass="94246">MKKLLVILLALSIATLTYNESFAEKNTFFDSVKFIQYMDENTALEEVRNGNLDMYYYRISSDRLENLQSREGLQVFDSTGGSYSILVNPAESEKFNPFSNREIRFALNYLVDRKLIVNELMGGYGSPIISYYSPSDPEYLTIIKQLESFNFKYNPTLADEIITRELNKKGAIKIDGKWEFANTPIETTIFIRSDDPVRKSIGEILSGELERMGFTVKKDFGDLNKAFVIVYGSNPSDLKWNLYTEGWVRSAFVKYDSVGLGQMYSPWFSNMPGFNDPTYWNYKNEKLDMLTQKIYTGDFDSSEKRSELIQEAVVEGINESVRVFLASKIDQYVTNEKINGVVNDFGAGIPSRFTPINARGDGEELVIGVKQIYQGAWNPIMGLTDSYSRQIWGIISDPGTFKHPFTGETIPVRADWEIETSGPDDKIKIPNESIMWNPALQKWMNVEPNTLATSKVTFDFEFSDWHNGQKMDMNDILYSLYFTIEWGTQTDKNDKTFDTEFTPRAAQSIQTIKGINPIDEDTVEVYVDYWHFDEGEIAEWSLLWSSIPWEISVAMEKAVIDGKASFSRSGATSKNVNWLSLIIPNDANTIKNYLQEFKDTNYIPESLKENKRNSEYFQNRYDASIKWIETNNHAVISNGPFYLKSYSPESRTITVKEFKDGSYPFKIGKWEQFEKPKFPQIKKIDMKDIFQRGNEINFVVETENSDGILYFLTNSEGDMISSKTFKLDKNSISINIPPEITNELGIGSNNIKIFAISNSVLKPDFYESSFMITKDKVELPKSADTNIDVSENKTDLWYWIIPLISVIGIITIIKKRHHSRP</sequence>
<organism evidence="6 7">
    <name type="scientific">Nitrosopumilus zosterae</name>
    <dbReference type="NCBI Taxonomy" id="718286"/>
    <lineage>
        <taxon>Archaea</taxon>
        <taxon>Nitrososphaerota</taxon>
        <taxon>Nitrososphaeria</taxon>
        <taxon>Nitrosopumilales</taxon>
        <taxon>Nitrosopumilaceae</taxon>
        <taxon>Nitrosopumilus</taxon>
    </lineage>
</organism>
<dbReference type="GO" id="GO:1904680">
    <property type="term" value="F:peptide transmembrane transporter activity"/>
    <property type="evidence" value="ECO:0007669"/>
    <property type="project" value="TreeGrafter"/>
</dbReference>
<dbReference type="GO" id="GO:0015833">
    <property type="term" value="P:peptide transport"/>
    <property type="evidence" value="ECO:0007669"/>
    <property type="project" value="TreeGrafter"/>
</dbReference>
<evidence type="ECO:0000313" key="6">
    <source>
        <dbReference type="EMBL" id="GBH33477.1"/>
    </source>
</evidence>
<dbReference type="Gene3D" id="3.40.190.10">
    <property type="entry name" value="Periplasmic binding protein-like II"/>
    <property type="match status" value="1"/>
</dbReference>
<dbReference type="RefSeq" id="WP_109876126.1">
    <property type="nucleotide sequence ID" value="NZ_AP026695.1"/>
</dbReference>
<dbReference type="EMBL" id="BGKI01000001">
    <property type="protein sequence ID" value="GBH33477.1"/>
    <property type="molecule type" value="Genomic_DNA"/>
</dbReference>
<keyword evidence="4" id="KW-1133">Transmembrane helix</keyword>
<proteinExistence type="inferred from homology"/>
<comment type="caution">
    <text evidence="6">The sequence shown here is derived from an EMBL/GenBank/DDBJ whole genome shotgun (WGS) entry which is preliminary data.</text>
</comment>
<accession>A0A2S2KPI4</accession>
<dbReference type="PANTHER" id="PTHR30290">
    <property type="entry name" value="PERIPLASMIC BINDING COMPONENT OF ABC TRANSPORTER"/>
    <property type="match status" value="1"/>
</dbReference>
<reference evidence="6 7" key="1">
    <citation type="submission" date="2018-05" db="EMBL/GenBank/DDBJ databases">
        <title>genome sequencing of Nitrosopumilus sp. NM25.</title>
        <authorList>
            <person name="Mori K."/>
            <person name="Nakagawa T."/>
        </authorList>
    </citation>
    <scope>NUCLEOTIDE SEQUENCE [LARGE SCALE GENOMIC DNA]</scope>
    <source>
        <strain evidence="6 7">NM25</strain>
    </source>
</reference>
<evidence type="ECO:0000256" key="2">
    <source>
        <dbReference type="ARBA" id="ARBA00022448"/>
    </source>
</evidence>